<organism evidence="1">
    <name type="scientific">marine sediment metagenome</name>
    <dbReference type="NCBI Taxonomy" id="412755"/>
    <lineage>
        <taxon>unclassified sequences</taxon>
        <taxon>metagenomes</taxon>
        <taxon>ecological metagenomes</taxon>
    </lineage>
</organism>
<protein>
    <submittedName>
        <fullName evidence="1">Uncharacterized protein</fullName>
    </submittedName>
</protein>
<dbReference type="AlphaFoldDB" id="A0A0F9V9I4"/>
<dbReference type="EMBL" id="LAZR01000622">
    <property type="protein sequence ID" value="KKN62493.1"/>
    <property type="molecule type" value="Genomic_DNA"/>
</dbReference>
<comment type="caution">
    <text evidence="1">The sequence shown here is derived from an EMBL/GenBank/DDBJ whole genome shotgun (WGS) entry which is preliminary data.</text>
</comment>
<reference evidence="1" key="1">
    <citation type="journal article" date="2015" name="Nature">
        <title>Complex archaea that bridge the gap between prokaryotes and eukaryotes.</title>
        <authorList>
            <person name="Spang A."/>
            <person name="Saw J.H."/>
            <person name="Jorgensen S.L."/>
            <person name="Zaremba-Niedzwiedzka K."/>
            <person name="Martijn J."/>
            <person name="Lind A.E."/>
            <person name="van Eijk R."/>
            <person name="Schleper C."/>
            <person name="Guy L."/>
            <person name="Ettema T.J."/>
        </authorList>
    </citation>
    <scope>NUCLEOTIDE SEQUENCE</scope>
</reference>
<evidence type="ECO:0000313" key="1">
    <source>
        <dbReference type="EMBL" id="KKN62493.1"/>
    </source>
</evidence>
<proteinExistence type="predicted"/>
<gene>
    <name evidence="1" type="ORF">LCGC14_0511090</name>
</gene>
<sequence>MVAECKCVARIVAPDPQRGGPDPMFVEGTITVVHEPLDLHARAEAMEKALRMMWDWHGGPSGDLSCVAFRDKWGFADQDDYGEAAMHRGVKAALDGSAS</sequence>
<accession>A0A0F9V9I4</accession>
<name>A0A0F9V9I4_9ZZZZ</name>